<evidence type="ECO:0000313" key="2">
    <source>
        <dbReference type="Proteomes" id="UP000886501"/>
    </source>
</evidence>
<comment type="caution">
    <text evidence="1">The sequence shown here is derived from an EMBL/GenBank/DDBJ whole genome shotgun (WGS) entry which is preliminary data.</text>
</comment>
<evidence type="ECO:0000313" key="1">
    <source>
        <dbReference type="EMBL" id="KAF9646569.1"/>
    </source>
</evidence>
<protein>
    <submittedName>
        <fullName evidence="1">Uncharacterized protein</fullName>
    </submittedName>
</protein>
<accession>A0ACB6ZA06</accession>
<name>A0ACB6ZA06_THEGA</name>
<organism evidence="1 2">
    <name type="scientific">Thelephora ganbajun</name>
    <name type="common">Ganba fungus</name>
    <dbReference type="NCBI Taxonomy" id="370292"/>
    <lineage>
        <taxon>Eukaryota</taxon>
        <taxon>Fungi</taxon>
        <taxon>Dikarya</taxon>
        <taxon>Basidiomycota</taxon>
        <taxon>Agaricomycotina</taxon>
        <taxon>Agaricomycetes</taxon>
        <taxon>Thelephorales</taxon>
        <taxon>Thelephoraceae</taxon>
        <taxon>Thelephora</taxon>
    </lineage>
</organism>
<dbReference type="Proteomes" id="UP000886501">
    <property type="component" value="Unassembled WGS sequence"/>
</dbReference>
<reference evidence="1" key="1">
    <citation type="submission" date="2019-10" db="EMBL/GenBank/DDBJ databases">
        <authorList>
            <consortium name="DOE Joint Genome Institute"/>
            <person name="Kuo A."/>
            <person name="Miyauchi S."/>
            <person name="Kiss E."/>
            <person name="Drula E."/>
            <person name="Kohler A."/>
            <person name="Sanchez-Garcia M."/>
            <person name="Andreopoulos B."/>
            <person name="Barry K.W."/>
            <person name="Bonito G."/>
            <person name="Buee M."/>
            <person name="Carver A."/>
            <person name="Chen C."/>
            <person name="Cichocki N."/>
            <person name="Clum A."/>
            <person name="Culley D."/>
            <person name="Crous P.W."/>
            <person name="Fauchery L."/>
            <person name="Girlanda M."/>
            <person name="Hayes R."/>
            <person name="Keri Z."/>
            <person name="Labutti K."/>
            <person name="Lipzen A."/>
            <person name="Lombard V."/>
            <person name="Magnuson J."/>
            <person name="Maillard F."/>
            <person name="Morin E."/>
            <person name="Murat C."/>
            <person name="Nolan M."/>
            <person name="Ohm R."/>
            <person name="Pangilinan J."/>
            <person name="Pereira M."/>
            <person name="Perotto S."/>
            <person name="Peter M."/>
            <person name="Riley R."/>
            <person name="Sitrit Y."/>
            <person name="Stielow B."/>
            <person name="Szollosi G."/>
            <person name="Zifcakova L."/>
            <person name="Stursova M."/>
            <person name="Spatafora J.W."/>
            <person name="Tedersoo L."/>
            <person name="Vaario L.-M."/>
            <person name="Yamada A."/>
            <person name="Yan M."/>
            <person name="Wang P."/>
            <person name="Xu J."/>
            <person name="Bruns T."/>
            <person name="Baldrian P."/>
            <person name="Vilgalys R."/>
            <person name="Henrissat B."/>
            <person name="Grigoriev I.V."/>
            <person name="Hibbett D."/>
            <person name="Nagy L.G."/>
            <person name="Martin F.M."/>
        </authorList>
    </citation>
    <scope>NUCLEOTIDE SEQUENCE</scope>
    <source>
        <strain evidence="1">P2</strain>
    </source>
</reference>
<dbReference type="EMBL" id="MU118054">
    <property type="protein sequence ID" value="KAF9646569.1"/>
    <property type="molecule type" value="Genomic_DNA"/>
</dbReference>
<proteinExistence type="predicted"/>
<gene>
    <name evidence="1" type="ORF">BDM02DRAFT_2990649</name>
</gene>
<reference evidence="1" key="2">
    <citation type="journal article" date="2020" name="Nat. Commun.">
        <title>Large-scale genome sequencing of mycorrhizal fungi provides insights into the early evolution of symbiotic traits.</title>
        <authorList>
            <person name="Miyauchi S."/>
            <person name="Kiss E."/>
            <person name="Kuo A."/>
            <person name="Drula E."/>
            <person name="Kohler A."/>
            <person name="Sanchez-Garcia M."/>
            <person name="Morin E."/>
            <person name="Andreopoulos B."/>
            <person name="Barry K.W."/>
            <person name="Bonito G."/>
            <person name="Buee M."/>
            <person name="Carver A."/>
            <person name="Chen C."/>
            <person name="Cichocki N."/>
            <person name="Clum A."/>
            <person name="Culley D."/>
            <person name="Crous P.W."/>
            <person name="Fauchery L."/>
            <person name="Girlanda M."/>
            <person name="Hayes R.D."/>
            <person name="Keri Z."/>
            <person name="LaButti K."/>
            <person name="Lipzen A."/>
            <person name="Lombard V."/>
            <person name="Magnuson J."/>
            <person name="Maillard F."/>
            <person name="Murat C."/>
            <person name="Nolan M."/>
            <person name="Ohm R.A."/>
            <person name="Pangilinan J."/>
            <person name="Pereira M.F."/>
            <person name="Perotto S."/>
            <person name="Peter M."/>
            <person name="Pfister S."/>
            <person name="Riley R."/>
            <person name="Sitrit Y."/>
            <person name="Stielow J.B."/>
            <person name="Szollosi G."/>
            <person name="Zifcakova L."/>
            <person name="Stursova M."/>
            <person name="Spatafora J.W."/>
            <person name="Tedersoo L."/>
            <person name="Vaario L.M."/>
            <person name="Yamada A."/>
            <person name="Yan M."/>
            <person name="Wang P."/>
            <person name="Xu J."/>
            <person name="Bruns T."/>
            <person name="Baldrian P."/>
            <person name="Vilgalys R."/>
            <person name="Dunand C."/>
            <person name="Henrissat B."/>
            <person name="Grigoriev I.V."/>
            <person name="Hibbett D."/>
            <person name="Nagy L.G."/>
            <person name="Martin F.M."/>
        </authorList>
    </citation>
    <scope>NUCLEOTIDE SEQUENCE</scope>
    <source>
        <strain evidence="1">P2</strain>
    </source>
</reference>
<keyword evidence="2" id="KW-1185">Reference proteome</keyword>
<sequence length="100" mass="11154">MRDILLMRSLPSLTIIQSSTRLVGRPISAAPYDGLMIGCASSRHPAAELYECSIESRPRVAFVYPRILTHDLGHSRPHSKQVIMINVLLQETMLQIGCHS</sequence>